<proteinExistence type="predicted"/>
<sequence>MVVPVGRENSDSLLDPARADSLPSSTLPGVEHSTEDAPDTQAPVTKQDFNNLVVEIKTFLATYVAIIKADMQAVSGRVQISEGDIPDLKQDLSILKNFVNTLQAKKYALTLHYTALDDWSSCNHL</sequence>
<feature type="region of interest" description="Disordered" evidence="1">
    <location>
        <begin position="1"/>
        <end position="44"/>
    </location>
</feature>
<organism evidence="2 3">
    <name type="scientific">Pelobates cultripes</name>
    <name type="common">Western spadefoot toad</name>
    <dbReference type="NCBI Taxonomy" id="61616"/>
    <lineage>
        <taxon>Eukaryota</taxon>
        <taxon>Metazoa</taxon>
        <taxon>Chordata</taxon>
        <taxon>Craniata</taxon>
        <taxon>Vertebrata</taxon>
        <taxon>Euteleostomi</taxon>
        <taxon>Amphibia</taxon>
        <taxon>Batrachia</taxon>
        <taxon>Anura</taxon>
        <taxon>Pelobatoidea</taxon>
        <taxon>Pelobatidae</taxon>
        <taxon>Pelobates</taxon>
    </lineage>
</organism>
<dbReference type="EMBL" id="OW240918">
    <property type="protein sequence ID" value="CAH2306471.1"/>
    <property type="molecule type" value="Genomic_DNA"/>
</dbReference>
<evidence type="ECO:0000313" key="3">
    <source>
        <dbReference type="Proteomes" id="UP001295444"/>
    </source>
</evidence>
<evidence type="ECO:0000256" key="1">
    <source>
        <dbReference type="SAM" id="MobiDB-lite"/>
    </source>
</evidence>
<dbReference type="Proteomes" id="UP001295444">
    <property type="component" value="Chromosome 07"/>
</dbReference>
<accession>A0AAD1SNQ0</accession>
<gene>
    <name evidence="2" type="ORF">PECUL_23A042183</name>
</gene>
<keyword evidence="3" id="KW-1185">Reference proteome</keyword>
<dbReference type="AlphaFoldDB" id="A0AAD1SNQ0"/>
<name>A0AAD1SNQ0_PELCU</name>
<protein>
    <submittedName>
        <fullName evidence="2">Uncharacterized protein</fullName>
    </submittedName>
</protein>
<evidence type="ECO:0000313" key="2">
    <source>
        <dbReference type="EMBL" id="CAH2306471.1"/>
    </source>
</evidence>
<reference evidence="2" key="1">
    <citation type="submission" date="2022-03" db="EMBL/GenBank/DDBJ databases">
        <authorList>
            <person name="Alioto T."/>
            <person name="Alioto T."/>
            <person name="Gomez Garrido J."/>
        </authorList>
    </citation>
    <scope>NUCLEOTIDE SEQUENCE</scope>
</reference>